<evidence type="ECO:0000259" key="5">
    <source>
        <dbReference type="Pfam" id="PF03636"/>
    </source>
</evidence>
<dbReference type="InterPro" id="IPR005194">
    <property type="entry name" value="Glyco_hydro_65_C"/>
</dbReference>
<dbReference type="InterPro" id="IPR005196">
    <property type="entry name" value="Glyco_hydro_65_N"/>
</dbReference>
<sequence>MREALATGAAYRRRDFKAVLFDLDGVLTPTAEVHREAWQQLFDGFFAEAGVQGPYTEADYFALVDGRPRYEGVAAVLADRGIELPWGQDTDAAGTNSVCALGNRKNVVFRAILHEAGIEPYPGSLAYLRQIQQAGLEVAVVSSSRNAEEVLEAAGLRGEFSVVIGGHQAAARNLPGKPAPDTFLAAASDLGWSVNECIVIEDAISGVQAAVSGGFGLVVGVARDQPEAALRAAGADIVVTDLDDLVNQQARDDWELDTWSYTRVHPRPIDPSVEQTIFSLGNGFLGMRGDSLGIGECTDGMFINGLHETWKIRHAESAFGLAEAGQTMVPAPDARTVRVYINDEALEIGRTEILKDELRLDFKDGTLISDTLWRTAEGHRVMVRTRSMVSFSERHLALFRVTVRLLDAPAHVFVQSALIGQPRARPVPTAAESDAGEVPFDPRKSAGSGEESMLPGGTYEQDGICALSYYVRGSHMSVAAAISHVTRIAGDTRDFDERSSVLPDRVEHTVSAYLEKDEALHIDKFASFHSSRRHDTQEMVNRCVRALNHLVPRGADALFWAQREFLTDFWKHADVRVRSHPLLQRSIRWNLYALAQASARADGLGISAKGVSGNGYSGHYFWDTEIYVLPFLTYTNPQWARNALRARVSMIPAARRRAATLNEHGILFPWRTINGEEASAYYPAGTAQYHINADVVYSLARYVGASGDTGLLLGGGAEIVVETARLWNSLGFWRETKTGRSFHIHGVTGPDEYTAVVNDNTFTNVMARFNLNYAVNLMGYLKEEFPEEHARIVEELDIGRREVRDWSDAALAMHIPFSEKVGIHPQDAGFLNREVWDVPGTGPEHRPLLLHFHPLVIYRFQVLKQADTVLALWLRSSDFTPEQKRADFDYYDPLTTGDSTLSATVQAILAAEVGYQDLAYDYFEHALNVDLLNLHGNAADGVHVASTGGVWAALVYGFAGLRDDTGEWLFDPRLPAEWDELEFSLRRNDSSVHFRLEARSLTASLREGADEASFRVRGVQYTVSPGNPEVSVALDGQGPVLEGEPSIDAVFALQREDGSPLTSNMKKLTREEELENEPPISIIG</sequence>
<evidence type="ECO:0000313" key="7">
    <source>
        <dbReference type="Proteomes" id="UP001183817"/>
    </source>
</evidence>
<dbReference type="InterPro" id="IPR008928">
    <property type="entry name" value="6-hairpin_glycosidase_sf"/>
</dbReference>
<reference evidence="6 7" key="1">
    <citation type="submission" date="2023-07" db="EMBL/GenBank/DDBJ databases">
        <title>Sequencing the genomes of 1000 actinobacteria strains.</title>
        <authorList>
            <person name="Klenk H.-P."/>
        </authorList>
    </citation>
    <scope>NUCLEOTIDE SEQUENCE [LARGE SCALE GENOMIC DNA]</scope>
    <source>
        <strain evidence="6 7">DSM 20167</strain>
    </source>
</reference>
<dbReference type="Gene3D" id="2.70.98.40">
    <property type="entry name" value="Glycoside hydrolase, family 65, N-terminal domain"/>
    <property type="match status" value="1"/>
</dbReference>
<dbReference type="SFLD" id="SFLDG01129">
    <property type="entry name" value="C1.5:_HAD__Beta-PGM__Phosphata"/>
    <property type="match status" value="1"/>
</dbReference>
<dbReference type="Pfam" id="PF03636">
    <property type="entry name" value="Glyco_hydro_65N"/>
    <property type="match status" value="1"/>
</dbReference>
<dbReference type="InterPro" id="IPR012341">
    <property type="entry name" value="6hp_glycosidase-like_sf"/>
</dbReference>
<name>A0ABU2BM02_9MICC</name>
<dbReference type="PANTHER" id="PTHR11051:SF13">
    <property type="entry name" value="GLYCOSYL TRANSFERASE"/>
    <property type="match status" value="1"/>
</dbReference>
<feature type="domain" description="Glycoside hydrolase family 65 central catalytic" evidence="3">
    <location>
        <begin position="588"/>
        <end position="951"/>
    </location>
</feature>
<evidence type="ECO:0000256" key="2">
    <source>
        <dbReference type="SAM" id="MobiDB-lite"/>
    </source>
</evidence>
<dbReference type="Gene3D" id="3.40.50.1000">
    <property type="entry name" value="HAD superfamily/HAD-like"/>
    <property type="match status" value="1"/>
</dbReference>
<gene>
    <name evidence="6" type="ORF">J2S64_002060</name>
</gene>
<dbReference type="Gene3D" id="1.50.10.10">
    <property type="match status" value="1"/>
</dbReference>
<feature type="domain" description="Glycoside hydrolase family 65 C-terminal" evidence="4">
    <location>
        <begin position="961"/>
        <end position="1023"/>
    </location>
</feature>
<keyword evidence="6" id="KW-0808">Transferase</keyword>
<dbReference type="InterPro" id="IPR005195">
    <property type="entry name" value="Glyco_hydro_65_M"/>
</dbReference>
<dbReference type="EC" id="2.4.1.64" evidence="6"/>
<comment type="caution">
    <text evidence="6">The sequence shown here is derived from an EMBL/GenBank/DDBJ whole genome shotgun (WGS) entry which is preliminary data.</text>
</comment>
<dbReference type="NCBIfam" id="TIGR01509">
    <property type="entry name" value="HAD-SF-IA-v3"/>
    <property type="match status" value="1"/>
</dbReference>
<proteinExistence type="predicted"/>
<dbReference type="Gene3D" id="2.60.420.10">
    <property type="entry name" value="Maltose phosphorylase, domain 3"/>
    <property type="match status" value="1"/>
</dbReference>
<evidence type="ECO:0000259" key="4">
    <source>
        <dbReference type="Pfam" id="PF03633"/>
    </source>
</evidence>
<keyword evidence="7" id="KW-1185">Reference proteome</keyword>
<dbReference type="SUPFAM" id="SSF48208">
    <property type="entry name" value="Six-hairpin glycosidases"/>
    <property type="match status" value="1"/>
</dbReference>
<dbReference type="InterPro" id="IPR011013">
    <property type="entry name" value="Gal_mutarotase_sf_dom"/>
</dbReference>
<keyword evidence="1" id="KW-0378">Hydrolase</keyword>
<dbReference type="Proteomes" id="UP001183817">
    <property type="component" value="Unassembled WGS sequence"/>
</dbReference>
<dbReference type="Pfam" id="PF03633">
    <property type="entry name" value="Glyco_hydro_65C"/>
    <property type="match status" value="1"/>
</dbReference>
<feature type="region of interest" description="Disordered" evidence="2">
    <location>
        <begin position="425"/>
        <end position="455"/>
    </location>
</feature>
<dbReference type="EMBL" id="JAVDYI010000001">
    <property type="protein sequence ID" value="MDR7358369.1"/>
    <property type="molecule type" value="Genomic_DNA"/>
</dbReference>
<dbReference type="InterPro" id="IPR036412">
    <property type="entry name" value="HAD-like_sf"/>
</dbReference>
<feature type="domain" description="Glycoside hydrolase family 65 N-terminal" evidence="5">
    <location>
        <begin position="272"/>
        <end position="532"/>
    </location>
</feature>
<dbReference type="Pfam" id="PF03632">
    <property type="entry name" value="Glyco_hydro_65m"/>
    <property type="match status" value="1"/>
</dbReference>
<dbReference type="InterPro" id="IPR006439">
    <property type="entry name" value="HAD-SF_hydro_IA"/>
</dbReference>
<organism evidence="6 7">
    <name type="scientific">Paeniglutamicibacter sulfureus</name>
    <dbReference type="NCBI Taxonomy" id="43666"/>
    <lineage>
        <taxon>Bacteria</taxon>
        <taxon>Bacillati</taxon>
        <taxon>Actinomycetota</taxon>
        <taxon>Actinomycetes</taxon>
        <taxon>Micrococcales</taxon>
        <taxon>Micrococcaceae</taxon>
        <taxon>Paeniglutamicibacter</taxon>
    </lineage>
</organism>
<dbReference type="InterPro" id="IPR037018">
    <property type="entry name" value="GH65_N"/>
</dbReference>
<dbReference type="GO" id="GO:0047656">
    <property type="term" value="F:alpha,alpha-trehalose phosphorylase activity"/>
    <property type="evidence" value="ECO:0007669"/>
    <property type="project" value="UniProtKB-EC"/>
</dbReference>
<evidence type="ECO:0000256" key="1">
    <source>
        <dbReference type="ARBA" id="ARBA00023295"/>
    </source>
</evidence>
<accession>A0ABU2BM02</accession>
<dbReference type="RefSeq" id="WP_302263297.1">
    <property type="nucleotide sequence ID" value="NZ_BAAAWO010000001.1"/>
</dbReference>
<evidence type="ECO:0000259" key="3">
    <source>
        <dbReference type="Pfam" id="PF03632"/>
    </source>
</evidence>
<dbReference type="Pfam" id="PF00702">
    <property type="entry name" value="Hydrolase"/>
    <property type="match status" value="1"/>
</dbReference>
<dbReference type="InterPro" id="IPR023198">
    <property type="entry name" value="PGP-like_dom2"/>
</dbReference>
<dbReference type="InterPro" id="IPR023214">
    <property type="entry name" value="HAD_sf"/>
</dbReference>
<keyword evidence="1" id="KW-0326">Glycosidase</keyword>
<dbReference type="PANTHER" id="PTHR11051">
    <property type="entry name" value="GLYCOSYL HYDROLASE-RELATED"/>
    <property type="match status" value="1"/>
</dbReference>
<dbReference type="SUPFAM" id="SSF56784">
    <property type="entry name" value="HAD-like"/>
    <property type="match status" value="1"/>
</dbReference>
<dbReference type="Gene3D" id="1.10.150.240">
    <property type="entry name" value="Putative phosphatase, domain 2"/>
    <property type="match status" value="1"/>
</dbReference>
<dbReference type="SFLD" id="SFLDS00003">
    <property type="entry name" value="Haloacid_Dehalogenase"/>
    <property type="match status" value="1"/>
</dbReference>
<keyword evidence="6" id="KW-0328">Glycosyltransferase</keyword>
<dbReference type="SUPFAM" id="SSF74650">
    <property type="entry name" value="Galactose mutarotase-like"/>
    <property type="match status" value="1"/>
</dbReference>
<protein>
    <submittedName>
        <fullName evidence="6">Alpha,alpha-trehalose phosphorylase</fullName>
        <ecNumber evidence="6">2.4.1.64</ecNumber>
    </submittedName>
</protein>
<evidence type="ECO:0000313" key="6">
    <source>
        <dbReference type="EMBL" id="MDR7358369.1"/>
    </source>
</evidence>